<dbReference type="InterPro" id="IPR045093">
    <property type="entry name" value="Cullin"/>
</dbReference>
<dbReference type="OrthoDB" id="27073at2759"/>
<dbReference type="FunFam" id="1.10.10.10:FF:000014">
    <property type="entry name" value="Cullin 1"/>
    <property type="match status" value="1"/>
</dbReference>
<dbReference type="InterPro" id="IPR036390">
    <property type="entry name" value="WH_DNA-bd_sf"/>
</dbReference>
<dbReference type="FunFam" id="1.20.1310.10:FF:000007">
    <property type="entry name" value="Cullin 1"/>
    <property type="match status" value="1"/>
</dbReference>
<comment type="pathway">
    <text evidence="1">Protein modification; protein ubiquitination.</text>
</comment>
<dbReference type="Gene3D" id="1.10.10.10">
    <property type="entry name" value="Winged helix-like DNA-binding domain superfamily/Winged helix DNA-binding domain"/>
    <property type="match status" value="2"/>
</dbReference>
<keyword evidence="4" id="KW-0833">Ubl conjugation pathway</keyword>
<sequence>MATANGRTQLPSPFDIDQTWQFLEVGISVMMARRTEGLSYTRYMELYTVVYNYCTSSRMNAPSDGLSGGARGANLVGADMYRRLSSYFVEHSKGVAQGAADLSGEALLKYYVSEWDRYTTGSNFVHRLFTYLNRHWVRREREEGHRHVHFIYTLALVQWKEQMFTVVQKNGRLVTALLNQIEKQRTGETIETSLVKKVVDSFVSLGLDETDSTKQNLEVYRHDFERAFLQATEIYYEAESKNFVAKNSTTDYMKKAEARLREEEGRVEMYLHPTTTAKLVSTCDNVLIRNHSQLLWDEFQALLDAAKTDDLWRMYTLLFRIPEGLQPLRERFEAHVKRVGLNAVEKACAGGAEGSAASEVDPTAYVNALLEVYASSLKTIQNAFRTEAGFLAALDKACRDLMNRNKATGASNSKSPELLARHADGLLKKSNRSAEEANMEEALNQVMIVFKYIEDKDVFQKFYSKMLAKRLVNFTSASDDAESSMISKLKEACGFEYTSKLQRMFTDMGLSKELNDNFRNSTTSQGDDATGAEMDFYVLVLANGFWPLPHATTEIVIPTELLPTYTRFERYYGAKHSGRKLTWMWQLAKTEIRTNYLSQKLIFQLSAYQTAVILQFNASDSLTYTQLREATGLADANLKPALVPLVKSKVLRQDDDAYELNTEFKSKKVRVNLNMPMKAEQKAESSDVMKTVDEDRRMLLQATIVRIMKARKQLKHMQLVAEVISQVSARFQPKVPDIKKAIDQLIDKEYLERVEDQRDLYQYLA</sequence>
<evidence type="ECO:0000256" key="2">
    <source>
        <dbReference type="ARBA" id="ARBA00006019"/>
    </source>
</evidence>
<keyword evidence="5" id="KW-0832">Ubl conjugation</keyword>
<accession>A0A0N7LAH1</accession>
<evidence type="ECO:0000256" key="7">
    <source>
        <dbReference type="PROSITE-ProRule" id="PRU00330"/>
    </source>
</evidence>
<dbReference type="PROSITE" id="PS50069">
    <property type="entry name" value="CULLIN_2"/>
    <property type="match status" value="1"/>
</dbReference>
<dbReference type="Pfam" id="PF10557">
    <property type="entry name" value="Cullin_Nedd8"/>
    <property type="match status" value="1"/>
</dbReference>
<protein>
    <recommendedName>
        <fullName evidence="6">Cullin-1</fullName>
    </recommendedName>
</protein>
<comment type="similarity">
    <text evidence="2 7 8">Belongs to the cullin family.</text>
</comment>
<proteinExistence type="inferred from homology"/>
<dbReference type="AlphaFoldDB" id="A0A0N7LAH1"/>
<dbReference type="SMART" id="SM00884">
    <property type="entry name" value="Cullin_Nedd8"/>
    <property type="match status" value="1"/>
</dbReference>
<evidence type="ECO:0000256" key="4">
    <source>
        <dbReference type="ARBA" id="ARBA00022786"/>
    </source>
</evidence>
<dbReference type="InterPro" id="IPR036388">
    <property type="entry name" value="WH-like_DNA-bd_sf"/>
</dbReference>
<dbReference type="InterPro" id="IPR019559">
    <property type="entry name" value="Cullin_neddylation_domain"/>
</dbReference>
<evidence type="ECO:0000259" key="9">
    <source>
        <dbReference type="PROSITE" id="PS50069"/>
    </source>
</evidence>
<reference evidence="10 11" key="1">
    <citation type="submission" date="2014-09" db="EMBL/GenBank/DDBJ databases">
        <authorList>
            <person name="Magalhaes I.L.F."/>
            <person name="Oliveira U."/>
            <person name="Santos F.R."/>
            <person name="Vidigal T.H.D.A."/>
            <person name="Brescovit A.D."/>
            <person name="Santos A.J."/>
        </authorList>
    </citation>
    <scope>NUCLEOTIDE SEQUENCE [LARGE SCALE GENOMIC DNA]</scope>
</reference>
<evidence type="ECO:0000256" key="3">
    <source>
        <dbReference type="ARBA" id="ARBA00022499"/>
    </source>
</evidence>
<dbReference type="InterPro" id="IPR001373">
    <property type="entry name" value="Cullin_N"/>
</dbReference>
<dbReference type="Pfam" id="PF26557">
    <property type="entry name" value="Cullin_AB"/>
    <property type="match status" value="1"/>
</dbReference>
<dbReference type="Proteomes" id="UP000054845">
    <property type="component" value="Unassembled WGS sequence"/>
</dbReference>
<name>A0A0N7LAH1_9BASI</name>
<dbReference type="FunFam" id="1.20.1310.10:FF:000029">
    <property type="entry name" value="Cullin homolog 1"/>
    <property type="match status" value="1"/>
</dbReference>
<dbReference type="FunFam" id="1.20.1310.10:FF:000026">
    <property type="entry name" value="Cullin 1"/>
    <property type="match status" value="1"/>
</dbReference>
<dbReference type="EMBL" id="CCYA01000318">
    <property type="protein sequence ID" value="CEH16570.1"/>
    <property type="molecule type" value="Genomic_DNA"/>
</dbReference>
<feature type="domain" description="Cullin family profile" evidence="9">
    <location>
        <begin position="414"/>
        <end position="646"/>
    </location>
</feature>
<evidence type="ECO:0000256" key="1">
    <source>
        <dbReference type="ARBA" id="ARBA00004906"/>
    </source>
</evidence>
<evidence type="ECO:0000313" key="10">
    <source>
        <dbReference type="EMBL" id="CEH16570.1"/>
    </source>
</evidence>
<dbReference type="Gene3D" id="4.10.1030.10">
    <property type="entry name" value="Ring Box Chain A, domain 5"/>
    <property type="match status" value="1"/>
</dbReference>
<dbReference type="GO" id="GO:0031146">
    <property type="term" value="P:SCF-dependent proteasomal ubiquitin-dependent protein catabolic process"/>
    <property type="evidence" value="ECO:0007669"/>
    <property type="project" value="UniProtKB-ARBA"/>
</dbReference>
<evidence type="ECO:0000256" key="8">
    <source>
        <dbReference type="RuleBase" id="RU003829"/>
    </source>
</evidence>
<organism evidence="10 11">
    <name type="scientific">Ceraceosorus bombacis</name>
    <dbReference type="NCBI Taxonomy" id="401625"/>
    <lineage>
        <taxon>Eukaryota</taxon>
        <taxon>Fungi</taxon>
        <taxon>Dikarya</taxon>
        <taxon>Basidiomycota</taxon>
        <taxon>Ustilaginomycotina</taxon>
        <taxon>Exobasidiomycetes</taxon>
        <taxon>Ceraceosorales</taxon>
        <taxon>Ceraceosoraceae</taxon>
        <taxon>Ceraceosorus</taxon>
    </lineage>
</organism>
<evidence type="ECO:0000313" key="11">
    <source>
        <dbReference type="Proteomes" id="UP000054845"/>
    </source>
</evidence>
<dbReference type="InterPro" id="IPR016158">
    <property type="entry name" value="Cullin_homology"/>
</dbReference>
<keyword evidence="3" id="KW-1017">Isopeptide bond</keyword>
<dbReference type="SUPFAM" id="SSF46785">
    <property type="entry name" value="Winged helix' DNA-binding domain"/>
    <property type="match status" value="1"/>
</dbReference>
<dbReference type="InterPro" id="IPR059120">
    <property type="entry name" value="Cullin-like_AB"/>
</dbReference>
<dbReference type="SUPFAM" id="SSF75632">
    <property type="entry name" value="Cullin homology domain"/>
    <property type="match status" value="1"/>
</dbReference>
<keyword evidence="11" id="KW-1185">Reference proteome</keyword>
<dbReference type="GO" id="GO:0019005">
    <property type="term" value="C:SCF ubiquitin ligase complex"/>
    <property type="evidence" value="ECO:0007669"/>
    <property type="project" value="UniProtKB-ARBA"/>
</dbReference>
<dbReference type="InterPro" id="IPR016159">
    <property type="entry name" value="Cullin_repeat-like_dom_sf"/>
</dbReference>
<dbReference type="STRING" id="401625.A0A0N7LAH1"/>
<dbReference type="PANTHER" id="PTHR11932">
    <property type="entry name" value="CULLIN"/>
    <property type="match status" value="1"/>
</dbReference>
<dbReference type="SMART" id="SM00182">
    <property type="entry name" value="CULLIN"/>
    <property type="match status" value="1"/>
</dbReference>
<dbReference type="InterPro" id="IPR036317">
    <property type="entry name" value="Cullin_homology_sf"/>
</dbReference>
<dbReference type="FunFam" id="1.20.1310.10:FF:000011">
    <property type="entry name" value="Cullin 1"/>
    <property type="match status" value="1"/>
</dbReference>
<dbReference type="SUPFAM" id="SSF74788">
    <property type="entry name" value="Cullin repeat-like"/>
    <property type="match status" value="1"/>
</dbReference>
<dbReference type="PROSITE" id="PS01256">
    <property type="entry name" value="CULLIN_1"/>
    <property type="match status" value="1"/>
</dbReference>
<dbReference type="Pfam" id="PF00888">
    <property type="entry name" value="Cullin"/>
    <property type="match status" value="1"/>
</dbReference>
<dbReference type="GO" id="GO:0031625">
    <property type="term" value="F:ubiquitin protein ligase binding"/>
    <property type="evidence" value="ECO:0007669"/>
    <property type="project" value="InterPro"/>
</dbReference>
<evidence type="ECO:0000256" key="6">
    <source>
        <dbReference type="ARBA" id="ARBA00069612"/>
    </source>
</evidence>
<evidence type="ECO:0000256" key="5">
    <source>
        <dbReference type="ARBA" id="ARBA00022843"/>
    </source>
</evidence>
<dbReference type="Gene3D" id="1.20.1310.10">
    <property type="entry name" value="Cullin Repeats"/>
    <property type="match status" value="4"/>
</dbReference>
<dbReference type="InterPro" id="IPR016157">
    <property type="entry name" value="Cullin_CS"/>
</dbReference>